<reference evidence="2" key="2">
    <citation type="journal article" date="2015" name="Data Brief">
        <title>Shoot transcriptome of the giant reed, Arundo donax.</title>
        <authorList>
            <person name="Barrero R.A."/>
            <person name="Guerrero F.D."/>
            <person name="Moolhuijzen P."/>
            <person name="Goolsby J.A."/>
            <person name="Tidwell J."/>
            <person name="Bellgard S.E."/>
            <person name="Bellgard M.I."/>
        </authorList>
    </citation>
    <scope>NUCLEOTIDE SEQUENCE</scope>
    <source>
        <tissue evidence="2">Shoot tissue taken approximately 20 cm above the soil surface</tissue>
    </source>
</reference>
<evidence type="ECO:0000256" key="1">
    <source>
        <dbReference type="SAM" id="SignalP"/>
    </source>
</evidence>
<accession>A0A0A9CL28</accession>
<dbReference type="EMBL" id="GBRH01225673">
    <property type="protein sequence ID" value="JAD72222.1"/>
    <property type="molecule type" value="Transcribed_RNA"/>
</dbReference>
<protein>
    <submittedName>
        <fullName evidence="2">Uncharacterized protein</fullName>
    </submittedName>
</protein>
<reference evidence="2" key="1">
    <citation type="submission" date="2014-09" db="EMBL/GenBank/DDBJ databases">
        <authorList>
            <person name="Magalhaes I.L.F."/>
            <person name="Oliveira U."/>
            <person name="Santos F.R."/>
            <person name="Vidigal T.H.D.A."/>
            <person name="Brescovit A.D."/>
            <person name="Santos A.J."/>
        </authorList>
    </citation>
    <scope>NUCLEOTIDE SEQUENCE</scope>
    <source>
        <tissue evidence="2">Shoot tissue taken approximately 20 cm above the soil surface</tissue>
    </source>
</reference>
<organism evidence="2">
    <name type="scientific">Arundo donax</name>
    <name type="common">Giant reed</name>
    <name type="synonym">Donax arundinaceus</name>
    <dbReference type="NCBI Taxonomy" id="35708"/>
    <lineage>
        <taxon>Eukaryota</taxon>
        <taxon>Viridiplantae</taxon>
        <taxon>Streptophyta</taxon>
        <taxon>Embryophyta</taxon>
        <taxon>Tracheophyta</taxon>
        <taxon>Spermatophyta</taxon>
        <taxon>Magnoliopsida</taxon>
        <taxon>Liliopsida</taxon>
        <taxon>Poales</taxon>
        <taxon>Poaceae</taxon>
        <taxon>PACMAD clade</taxon>
        <taxon>Arundinoideae</taxon>
        <taxon>Arundineae</taxon>
        <taxon>Arundo</taxon>
    </lineage>
</organism>
<dbReference type="AlphaFoldDB" id="A0A0A9CL28"/>
<keyword evidence="1" id="KW-0732">Signal</keyword>
<sequence>MTSWVMTLISSFCGCCRGASCESTATILFASFELMPFFLKAHPSELWPDPV</sequence>
<feature type="signal peptide" evidence="1">
    <location>
        <begin position="1"/>
        <end position="18"/>
    </location>
</feature>
<evidence type="ECO:0000313" key="2">
    <source>
        <dbReference type="EMBL" id="JAD72222.1"/>
    </source>
</evidence>
<name>A0A0A9CL28_ARUDO</name>
<proteinExistence type="predicted"/>
<feature type="chain" id="PRO_5002043218" evidence="1">
    <location>
        <begin position="19"/>
        <end position="51"/>
    </location>
</feature>